<gene>
    <name evidence="2" type="ORF">WPS_01120</name>
</gene>
<dbReference type="KEGG" id="vab:WPS_01120"/>
<reference evidence="2 3" key="1">
    <citation type="journal article" date="2022" name="ISME Commun">
        <title>Vulcanimicrobium alpinus gen. nov. sp. nov., the first cultivated representative of the candidate phylum 'Eremiobacterota', is a metabolically versatile aerobic anoxygenic phototroph.</title>
        <authorList>
            <person name="Yabe S."/>
            <person name="Muto K."/>
            <person name="Abe K."/>
            <person name="Yokota A."/>
            <person name="Staudigel H."/>
            <person name="Tebo B.M."/>
        </authorList>
    </citation>
    <scope>NUCLEOTIDE SEQUENCE [LARGE SCALE GENOMIC DNA]</scope>
    <source>
        <strain evidence="2 3">WC8-2</strain>
    </source>
</reference>
<sequence length="131" mass="15258">MTPFSRPLELSSEVRRVCPDAMWPSSRPIKKRLVVAKVVDELRGDHDRVRIADPDRDDRDERVVAHEDVRRRHPQHPRALVDDRVHVRELAGVHAQAASQQPAARERDVDHRDDQQQRQFLPAYLMLQDPA</sequence>
<dbReference type="EMBL" id="AP025523">
    <property type="protein sequence ID" value="BDE04836.1"/>
    <property type="molecule type" value="Genomic_DNA"/>
</dbReference>
<name>A0AAN1XUU6_UNVUL</name>
<protein>
    <submittedName>
        <fullName evidence="2">Uncharacterized protein</fullName>
    </submittedName>
</protein>
<dbReference type="AlphaFoldDB" id="A0AAN1XUU6"/>
<dbReference type="RefSeq" id="WP_317995925.1">
    <property type="nucleotide sequence ID" value="NZ_AP025523.1"/>
</dbReference>
<feature type="region of interest" description="Disordered" evidence="1">
    <location>
        <begin position="94"/>
        <end position="131"/>
    </location>
</feature>
<keyword evidence="3" id="KW-1185">Reference proteome</keyword>
<feature type="compositionally biased region" description="Basic and acidic residues" evidence="1">
    <location>
        <begin position="104"/>
        <end position="116"/>
    </location>
</feature>
<evidence type="ECO:0000256" key="1">
    <source>
        <dbReference type="SAM" id="MobiDB-lite"/>
    </source>
</evidence>
<accession>A0AAN1XUU6</accession>
<organism evidence="2 3">
    <name type="scientific">Vulcanimicrobium alpinum</name>
    <dbReference type="NCBI Taxonomy" id="3016050"/>
    <lineage>
        <taxon>Bacteria</taxon>
        <taxon>Bacillati</taxon>
        <taxon>Vulcanimicrobiota</taxon>
        <taxon>Vulcanimicrobiia</taxon>
        <taxon>Vulcanimicrobiales</taxon>
        <taxon>Vulcanimicrobiaceae</taxon>
        <taxon>Vulcanimicrobium</taxon>
    </lineage>
</organism>
<evidence type="ECO:0000313" key="2">
    <source>
        <dbReference type="EMBL" id="BDE04836.1"/>
    </source>
</evidence>
<evidence type="ECO:0000313" key="3">
    <source>
        <dbReference type="Proteomes" id="UP001317532"/>
    </source>
</evidence>
<dbReference type="Proteomes" id="UP001317532">
    <property type="component" value="Chromosome"/>
</dbReference>
<proteinExistence type="predicted"/>